<protein>
    <submittedName>
        <fullName evidence="1">Uncharacterized protein</fullName>
    </submittedName>
</protein>
<accession>F2RS00</accession>
<dbReference type="HOGENOM" id="CLU_1595755_0_0_1"/>
<reference evidence="2" key="1">
    <citation type="journal article" date="2012" name="MBio">
        <title>Comparative genome analysis of Trichophyton rubrum and related dermatophytes reveals candidate genes involved in infection.</title>
        <authorList>
            <person name="Martinez D.A."/>
            <person name="Oliver B.G."/>
            <person name="Graeser Y."/>
            <person name="Goldberg J.M."/>
            <person name="Li W."/>
            <person name="Martinez-Rossi N.M."/>
            <person name="Monod M."/>
            <person name="Shelest E."/>
            <person name="Barton R.C."/>
            <person name="Birch E."/>
            <person name="Brakhage A.A."/>
            <person name="Chen Z."/>
            <person name="Gurr S.J."/>
            <person name="Heiman D."/>
            <person name="Heitman J."/>
            <person name="Kosti I."/>
            <person name="Rossi A."/>
            <person name="Saif S."/>
            <person name="Samalova M."/>
            <person name="Saunders C.W."/>
            <person name="Shea T."/>
            <person name="Summerbell R.C."/>
            <person name="Xu J."/>
            <person name="Young S."/>
            <person name="Zeng Q."/>
            <person name="Birren B.W."/>
            <person name="Cuomo C.A."/>
            <person name="White T.C."/>
        </authorList>
    </citation>
    <scope>NUCLEOTIDE SEQUENCE [LARGE SCALE GENOMIC DNA]</scope>
    <source>
        <strain evidence="2">CBS 112818</strain>
    </source>
</reference>
<dbReference type="Proteomes" id="UP000009172">
    <property type="component" value="Unassembled WGS sequence"/>
</dbReference>
<evidence type="ECO:0000313" key="1">
    <source>
        <dbReference type="EMBL" id="EGD94099.1"/>
    </source>
</evidence>
<proteinExistence type="predicted"/>
<evidence type="ECO:0000313" key="2">
    <source>
        <dbReference type="Proteomes" id="UP000009172"/>
    </source>
</evidence>
<dbReference type="AlphaFoldDB" id="F2RS00"/>
<gene>
    <name evidence="1" type="ORF">TESG_01625</name>
</gene>
<organism evidence="1 2">
    <name type="scientific">Trichophyton tonsurans (strain CBS 112818)</name>
    <name type="common">Scalp ringworm fungus</name>
    <dbReference type="NCBI Taxonomy" id="647933"/>
    <lineage>
        <taxon>Eukaryota</taxon>
        <taxon>Fungi</taxon>
        <taxon>Dikarya</taxon>
        <taxon>Ascomycota</taxon>
        <taxon>Pezizomycotina</taxon>
        <taxon>Eurotiomycetes</taxon>
        <taxon>Eurotiomycetidae</taxon>
        <taxon>Onygenales</taxon>
        <taxon>Arthrodermataceae</taxon>
        <taxon>Trichophyton</taxon>
    </lineage>
</organism>
<sequence>MDMWLVLKLRHASRRFRASLHLSCITFQAQQQLANEKPKLDLRPLVLKLRLSCSYRDASLAIHLIEMGRSVYPIRDQPPSLTSASCDPQPGRPNSLGSCDALQATRGDAYTALPDLYQFRYERGCQIIQKDPLETFHISNLKRLSSLIVALPSSQNTVTSLEAYPGP</sequence>
<name>F2RS00_TRIT1</name>
<keyword evidence="2" id="KW-1185">Reference proteome</keyword>
<dbReference type="EMBL" id="GG698482">
    <property type="protein sequence ID" value="EGD94099.1"/>
    <property type="molecule type" value="Genomic_DNA"/>
</dbReference>